<evidence type="ECO:0000256" key="1">
    <source>
        <dbReference type="NCBIfam" id="TIGR02228"/>
    </source>
</evidence>
<dbReference type="InterPro" id="IPR001733">
    <property type="entry name" value="Peptidase_S26B"/>
</dbReference>
<reference evidence="5 6" key="1">
    <citation type="submission" date="2021-04" db="EMBL/GenBank/DDBJ databases">
        <title>Whole genome analysis of root endophytic bacterium Microbacterium paraoxydans ku-mp colonizing RP-bio226 rice variety.</title>
        <authorList>
            <person name="Ulaganathan K."/>
            <person name="Latha B."/>
        </authorList>
    </citation>
    <scope>NUCLEOTIDE SEQUENCE [LARGE SCALE GENOMIC DNA]</scope>
    <source>
        <strain evidence="6">ku-mp</strain>
    </source>
</reference>
<feature type="domain" description="Peptidase S26" evidence="4">
    <location>
        <begin position="74"/>
        <end position="140"/>
    </location>
</feature>
<comment type="caution">
    <text evidence="5">The sequence shown here is derived from an EMBL/GenBank/DDBJ whole genome shotgun (WGS) entry which is preliminary data.</text>
</comment>
<organism evidence="5 6">
    <name type="scientific">Microbacterium paraoxydans</name>
    <dbReference type="NCBI Taxonomy" id="199592"/>
    <lineage>
        <taxon>Bacteria</taxon>
        <taxon>Bacillati</taxon>
        <taxon>Actinomycetota</taxon>
        <taxon>Actinomycetes</taxon>
        <taxon>Micrococcales</taxon>
        <taxon>Microbacteriaceae</taxon>
        <taxon>Microbacterium</taxon>
    </lineage>
</organism>
<keyword evidence="3" id="KW-0812">Transmembrane</keyword>
<feature type="compositionally biased region" description="Low complexity" evidence="2">
    <location>
        <begin position="36"/>
        <end position="45"/>
    </location>
</feature>
<feature type="transmembrane region" description="Helical" evidence="3">
    <location>
        <begin position="195"/>
        <end position="213"/>
    </location>
</feature>
<dbReference type="CDD" id="cd06530">
    <property type="entry name" value="S26_SPase_I"/>
    <property type="match status" value="1"/>
</dbReference>
<feature type="region of interest" description="Disordered" evidence="2">
    <location>
        <begin position="1"/>
        <end position="57"/>
    </location>
</feature>
<dbReference type="EC" id="3.4.21.89" evidence="1"/>
<accession>A0ABS5IMZ7</accession>
<evidence type="ECO:0000313" key="5">
    <source>
        <dbReference type="EMBL" id="MBS0024326.1"/>
    </source>
</evidence>
<dbReference type="EMBL" id="JAGTUK010000002">
    <property type="protein sequence ID" value="MBS0024326.1"/>
    <property type="molecule type" value="Genomic_DNA"/>
</dbReference>
<sequence length="227" mass="23688">MADPGHVVVGAAEHEREEGAVTALTRREARAREQAQPRTEQAQPRTEQGDRGPSRRPGAVRALGDALLWLAAAAGVVCIVLVLLAATAQITLILFRTGSMSPTIPAGSVAVVQRVPASAVEVGDVVTVDRPGDLPVTHRVTSVQEGSTAEERVLTLRGDANAADDPFPYTVTSVRTVLFAVPGLATVIVALGHPVVLGGLTVAATALVVWAFWPRSPRRARSEGGPP</sequence>
<dbReference type="GO" id="GO:0009003">
    <property type="term" value="F:signal peptidase activity"/>
    <property type="evidence" value="ECO:0007669"/>
    <property type="project" value="UniProtKB-EC"/>
</dbReference>
<evidence type="ECO:0000259" key="4">
    <source>
        <dbReference type="Pfam" id="PF10502"/>
    </source>
</evidence>
<keyword evidence="5" id="KW-0378">Hydrolase</keyword>
<feature type="transmembrane region" description="Helical" evidence="3">
    <location>
        <begin position="167"/>
        <end position="189"/>
    </location>
</feature>
<keyword evidence="6" id="KW-1185">Reference proteome</keyword>
<gene>
    <name evidence="5" type="ORF">KE274_09385</name>
</gene>
<dbReference type="Pfam" id="PF10502">
    <property type="entry name" value="Peptidase_S26"/>
    <property type="match status" value="1"/>
</dbReference>
<evidence type="ECO:0000256" key="3">
    <source>
        <dbReference type="SAM" id="Phobius"/>
    </source>
</evidence>
<dbReference type="InterPro" id="IPR019533">
    <property type="entry name" value="Peptidase_S26"/>
</dbReference>
<dbReference type="Proteomes" id="UP000678243">
    <property type="component" value="Unassembled WGS sequence"/>
</dbReference>
<keyword evidence="3" id="KW-0472">Membrane</keyword>
<proteinExistence type="predicted"/>
<evidence type="ECO:0000256" key="2">
    <source>
        <dbReference type="SAM" id="MobiDB-lite"/>
    </source>
</evidence>
<keyword evidence="3" id="KW-1133">Transmembrane helix</keyword>
<evidence type="ECO:0000313" key="6">
    <source>
        <dbReference type="Proteomes" id="UP000678243"/>
    </source>
</evidence>
<feature type="transmembrane region" description="Helical" evidence="3">
    <location>
        <begin position="66"/>
        <end position="95"/>
    </location>
</feature>
<protein>
    <recommendedName>
        <fullName evidence="1">Signal peptidase I</fullName>
        <ecNumber evidence="1">3.4.21.89</ecNumber>
    </recommendedName>
</protein>
<dbReference type="NCBIfam" id="TIGR02228">
    <property type="entry name" value="sigpep_I_arch"/>
    <property type="match status" value="1"/>
</dbReference>
<name>A0ABS5IMZ7_9MICO</name>
<feature type="compositionally biased region" description="Basic and acidic residues" evidence="2">
    <location>
        <begin position="12"/>
        <end position="35"/>
    </location>
</feature>